<name>A0A1A9UTJ7_GLOAU</name>
<evidence type="ECO:0000313" key="2">
    <source>
        <dbReference type="Proteomes" id="UP000078200"/>
    </source>
</evidence>
<accession>A0A1A9UTJ7</accession>
<dbReference type="AlphaFoldDB" id="A0A1A9UTJ7"/>
<dbReference type="Proteomes" id="UP000078200">
    <property type="component" value="Unassembled WGS sequence"/>
</dbReference>
<dbReference type="VEuPathDB" id="VectorBase:GAUT014855"/>
<evidence type="ECO:0000313" key="1">
    <source>
        <dbReference type="EnsemblMetazoa" id="GAUT014855-PA"/>
    </source>
</evidence>
<proteinExistence type="predicted"/>
<reference evidence="1" key="1">
    <citation type="submission" date="2020-05" db="UniProtKB">
        <authorList>
            <consortium name="EnsemblMetazoa"/>
        </authorList>
    </citation>
    <scope>IDENTIFICATION</scope>
    <source>
        <strain evidence="1">TTRI</strain>
    </source>
</reference>
<organism evidence="1 2">
    <name type="scientific">Glossina austeni</name>
    <name type="common">Savannah tsetse fly</name>
    <dbReference type="NCBI Taxonomy" id="7395"/>
    <lineage>
        <taxon>Eukaryota</taxon>
        <taxon>Metazoa</taxon>
        <taxon>Ecdysozoa</taxon>
        <taxon>Arthropoda</taxon>
        <taxon>Hexapoda</taxon>
        <taxon>Insecta</taxon>
        <taxon>Pterygota</taxon>
        <taxon>Neoptera</taxon>
        <taxon>Endopterygota</taxon>
        <taxon>Diptera</taxon>
        <taxon>Brachycera</taxon>
        <taxon>Muscomorpha</taxon>
        <taxon>Hippoboscoidea</taxon>
        <taxon>Glossinidae</taxon>
        <taxon>Glossina</taxon>
    </lineage>
</organism>
<keyword evidence="2" id="KW-1185">Reference proteome</keyword>
<protein>
    <submittedName>
        <fullName evidence="1">Uncharacterized protein</fullName>
    </submittedName>
</protein>
<dbReference type="EnsemblMetazoa" id="GAUT014855-RA">
    <property type="protein sequence ID" value="GAUT014855-PA"/>
    <property type="gene ID" value="GAUT014855"/>
</dbReference>
<sequence>MQCSEDLHHKWKNVKLLMKILVRTQGQTQITSVFEDLTDNQYEPDEAATYGQSEAEAEAERLSLNEEIAIAKHSNQYEAVLQFKKLDTLSLTSKSSESSKKEFLHE</sequence>